<keyword evidence="9" id="KW-1185">Reference proteome</keyword>
<keyword evidence="3 6" id="KW-0812">Transmembrane</keyword>
<feature type="transmembrane region" description="Helical" evidence="6">
    <location>
        <begin position="211"/>
        <end position="236"/>
    </location>
</feature>
<comment type="subcellular location">
    <subcellularLocation>
        <location evidence="1">Membrane</location>
        <topology evidence="1">Multi-pass membrane protein</topology>
    </subcellularLocation>
</comment>
<accession>A0A6I4W6T7</accession>
<dbReference type="InterPro" id="IPR050638">
    <property type="entry name" value="AA-Vitamin_Transporters"/>
</dbReference>
<comment type="similarity">
    <text evidence="2">Belongs to the EamA transporter family.</text>
</comment>
<evidence type="ECO:0000256" key="6">
    <source>
        <dbReference type="SAM" id="Phobius"/>
    </source>
</evidence>
<evidence type="ECO:0000256" key="1">
    <source>
        <dbReference type="ARBA" id="ARBA00004141"/>
    </source>
</evidence>
<dbReference type="Proteomes" id="UP000431901">
    <property type="component" value="Unassembled WGS sequence"/>
</dbReference>
<feature type="transmembrane region" description="Helical" evidence="6">
    <location>
        <begin position="38"/>
        <end position="57"/>
    </location>
</feature>
<dbReference type="PANTHER" id="PTHR32322:SF2">
    <property type="entry name" value="EAMA DOMAIN-CONTAINING PROTEIN"/>
    <property type="match status" value="1"/>
</dbReference>
<evidence type="ECO:0000313" key="9">
    <source>
        <dbReference type="Proteomes" id="UP000431901"/>
    </source>
</evidence>
<dbReference type="Pfam" id="PF00892">
    <property type="entry name" value="EamA"/>
    <property type="match status" value="2"/>
</dbReference>
<feature type="transmembrane region" description="Helical" evidence="6">
    <location>
        <begin position="274"/>
        <end position="293"/>
    </location>
</feature>
<keyword evidence="4 6" id="KW-1133">Transmembrane helix</keyword>
<organism evidence="8 9">
    <name type="scientific">Actinomadura rayongensis</name>
    <dbReference type="NCBI Taxonomy" id="1429076"/>
    <lineage>
        <taxon>Bacteria</taxon>
        <taxon>Bacillati</taxon>
        <taxon>Actinomycetota</taxon>
        <taxon>Actinomycetes</taxon>
        <taxon>Streptosporangiales</taxon>
        <taxon>Thermomonosporaceae</taxon>
        <taxon>Actinomadura</taxon>
    </lineage>
</organism>
<evidence type="ECO:0000256" key="4">
    <source>
        <dbReference type="ARBA" id="ARBA00022989"/>
    </source>
</evidence>
<evidence type="ECO:0000259" key="7">
    <source>
        <dbReference type="Pfam" id="PF00892"/>
    </source>
</evidence>
<feature type="transmembrane region" description="Helical" evidence="6">
    <location>
        <begin position="156"/>
        <end position="175"/>
    </location>
</feature>
<evidence type="ECO:0000256" key="2">
    <source>
        <dbReference type="ARBA" id="ARBA00007362"/>
    </source>
</evidence>
<proteinExistence type="inferred from homology"/>
<sequence length="307" mass="30226">MLRSSFALPRGAAEILLAACLWGTAGPVSTLAPAHTSPVAVSCLRVALGGLVLLAVAATGSRRAALGALLRRGGRTRATLVLGVVCTAGYQTAYYTAVGRTGVAVATVVAIGSAPAFAGLLQRHGLTGRWYASTAGAVAGCALLVGAGAGAGAEPVGVVLALLCGLVYAGYTTIISRLVGAGADDRAVTGVLFGGAALVLLPALAVQRPAWLLSGTGLAVTAYLSLVTIAVAYTLFARGLRATPAAAATTLTLAEPAVAALLGVAVLGERLGGLALAGLALLAAGLVVLVVPARRRPGDGRIRPELV</sequence>
<dbReference type="AlphaFoldDB" id="A0A6I4W6T7"/>
<dbReference type="EMBL" id="WUTW01000001">
    <property type="protein sequence ID" value="MXQ63926.1"/>
    <property type="molecule type" value="Genomic_DNA"/>
</dbReference>
<feature type="transmembrane region" description="Helical" evidence="6">
    <location>
        <begin position="187"/>
        <end position="205"/>
    </location>
</feature>
<dbReference type="GO" id="GO:0016020">
    <property type="term" value="C:membrane"/>
    <property type="evidence" value="ECO:0007669"/>
    <property type="project" value="UniProtKB-SubCell"/>
</dbReference>
<feature type="transmembrane region" description="Helical" evidence="6">
    <location>
        <begin position="12"/>
        <end position="32"/>
    </location>
</feature>
<keyword evidence="5 6" id="KW-0472">Membrane</keyword>
<dbReference type="OrthoDB" id="9787117at2"/>
<comment type="caution">
    <text evidence="8">The sequence shown here is derived from an EMBL/GenBank/DDBJ whole genome shotgun (WGS) entry which is preliminary data.</text>
</comment>
<evidence type="ECO:0000256" key="3">
    <source>
        <dbReference type="ARBA" id="ARBA00022692"/>
    </source>
</evidence>
<feature type="transmembrane region" description="Helical" evidence="6">
    <location>
        <begin position="78"/>
        <end position="97"/>
    </location>
</feature>
<name>A0A6I4W6T7_9ACTN</name>
<dbReference type="PANTHER" id="PTHR32322">
    <property type="entry name" value="INNER MEMBRANE TRANSPORTER"/>
    <property type="match status" value="1"/>
</dbReference>
<evidence type="ECO:0000256" key="5">
    <source>
        <dbReference type="ARBA" id="ARBA00023136"/>
    </source>
</evidence>
<reference evidence="8 9" key="1">
    <citation type="submission" date="2019-12" db="EMBL/GenBank/DDBJ databases">
        <title>Nocardia macrotermitis sp. nov. and Nocardia aurantia sp. nov., isolated from the gut of the fungus growing-termite Macrotermes natalensis.</title>
        <authorList>
            <person name="Christine B."/>
            <person name="Rene B."/>
        </authorList>
    </citation>
    <scope>NUCLEOTIDE SEQUENCE [LARGE SCALE GENOMIC DNA]</scope>
    <source>
        <strain evidence="8 9">DSM 102126</strain>
    </source>
</reference>
<feature type="transmembrane region" description="Helical" evidence="6">
    <location>
        <begin position="130"/>
        <end position="150"/>
    </location>
</feature>
<feature type="domain" description="EamA" evidence="7">
    <location>
        <begin position="157"/>
        <end position="290"/>
    </location>
</feature>
<evidence type="ECO:0000313" key="8">
    <source>
        <dbReference type="EMBL" id="MXQ63926.1"/>
    </source>
</evidence>
<gene>
    <name evidence="8" type="ORF">GQ466_07750</name>
</gene>
<dbReference type="InterPro" id="IPR000620">
    <property type="entry name" value="EamA_dom"/>
</dbReference>
<feature type="transmembrane region" description="Helical" evidence="6">
    <location>
        <begin position="103"/>
        <end position="121"/>
    </location>
</feature>
<protein>
    <submittedName>
        <fullName evidence="8">EamA family transporter</fullName>
    </submittedName>
</protein>
<dbReference type="SUPFAM" id="SSF103481">
    <property type="entry name" value="Multidrug resistance efflux transporter EmrE"/>
    <property type="match status" value="1"/>
</dbReference>
<feature type="transmembrane region" description="Helical" evidence="6">
    <location>
        <begin position="248"/>
        <end position="268"/>
    </location>
</feature>
<dbReference type="RefSeq" id="WP_161102013.1">
    <property type="nucleotide sequence ID" value="NZ_JBHLYI010000005.1"/>
</dbReference>
<dbReference type="InterPro" id="IPR037185">
    <property type="entry name" value="EmrE-like"/>
</dbReference>
<feature type="domain" description="EamA" evidence="7">
    <location>
        <begin position="14"/>
        <end position="142"/>
    </location>
</feature>